<accession>A0A1G9UMY3</accession>
<reference evidence="1 2" key="1">
    <citation type="submission" date="2016-10" db="EMBL/GenBank/DDBJ databases">
        <authorList>
            <person name="de Groot N.N."/>
        </authorList>
    </citation>
    <scope>NUCLEOTIDE SEQUENCE [LARGE SCALE GENOMIC DNA]</scope>
    <source>
        <strain evidence="1 2">DSM 25186</strain>
    </source>
</reference>
<sequence>MDKKAKEEFWFMERFLDLCPAFPKGELRKLAPTEEPPDFQFLVSETQRRWGIELTQLHNEPYGHDKFSQKQRHEMEEEIVRRAEKLFLDNMNLPMNVTVSFRRSANFPKREWDAVGSEIAKIVLKGILGHNLNESFLFSVEHPLPAYLYDIRGYFIPSITESVWYNSMSKAVPDPKPDQILDIIRSKERKIANYKVQYHRKCLLIVEGMVPYSWFDDFSEIRDMVIPTLFDHVYILHTSDGRTPISELTVKRPE</sequence>
<dbReference type="STRING" id="1075417.SAMN05421823_11719"/>
<keyword evidence="2" id="KW-1185">Reference proteome</keyword>
<dbReference type="EMBL" id="FNFO01000017">
    <property type="protein sequence ID" value="SDM61269.1"/>
    <property type="molecule type" value="Genomic_DNA"/>
</dbReference>
<proteinExistence type="predicted"/>
<evidence type="ECO:0000313" key="1">
    <source>
        <dbReference type="EMBL" id="SDM61269.1"/>
    </source>
</evidence>
<dbReference type="RefSeq" id="WP_089688360.1">
    <property type="nucleotide sequence ID" value="NZ_FNFO01000017.1"/>
</dbReference>
<gene>
    <name evidence="1" type="ORF">SAMN05421823_11719</name>
</gene>
<organism evidence="1 2">
    <name type="scientific">Catalinimonas alkaloidigena</name>
    <dbReference type="NCBI Taxonomy" id="1075417"/>
    <lineage>
        <taxon>Bacteria</taxon>
        <taxon>Pseudomonadati</taxon>
        <taxon>Bacteroidota</taxon>
        <taxon>Cytophagia</taxon>
        <taxon>Cytophagales</taxon>
        <taxon>Catalimonadaceae</taxon>
        <taxon>Catalinimonas</taxon>
    </lineage>
</organism>
<evidence type="ECO:0000313" key="2">
    <source>
        <dbReference type="Proteomes" id="UP000198510"/>
    </source>
</evidence>
<dbReference type="Proteomes" id="UP000198510">
    <property type="component" value="Unassembled WGS sequence"/>
</dbReference>
<name>A0A1G9UMY3_9BACT</name>
<dbReference type="AlphaFoldDB" id="A0A1G9UMY3"/>
<protein>
    <submittedName>
        <fullName evidence="1">Uncharacterized protein</fullName>
    </submittedName>
</protein>